<dbReference type="PRINTS" id="PR00722">
    <property type="entry name" value="CHYMOTRYPSIN"/>
</dbReference>
<evidence type="ECO:0000256" key="1">
    <source>
        <dbReference type="ARBA" id="ARBA00009228"/>
    </source>
</evidence>
<dbReference type="InterPro" id="IPR001254">
    <property type="entry name" value="Trypsin_dom"/>
</dbReference>
<dbReference type="GeneID" id="103062353"/>
<evidence type="ECO:0000256" key="3">
    <source>
        <dbReference type="ARBA" id="ARBA00022801"/>
    </source>
</evidence>
<protein>
    <submittedName>
        <fullName evidence="9">Mast cell protease 4-like</fullName>
    </submittedName>
</protein>
<feature type="domain" description="Peptidase S1" evidence="7">
    <location>
        <begin position="1"/>
        <end position="202"/>
    </location>
</feature>
<evidence type="ECO:0000256" key="2">
    <source>
        <dbReference type="ARBA" id="ARBA00022670"/>
    </source>
</evidence>
<gene>
    <name evidence="9" type="primary">LOC103062353</name>
</gene>
<dbReference type="InterPro" id="IPR009003">
    <property type="entry name" value="Peptidase_S1_PA"/>
</dbReference>
<dbReference type="AlphaFoldDB" id="A0A9F3QVG8"/>
<keyword evidence="5" id="KW-1015">Disulfide bond</keyword>
<sequence length="205" mass="22877">MAALKSEGSFMCGGFLVAPQWVMTAAHCMDEFTVVLGAHDLYAFEESQQVLGVESYHIHPEYNDMTATHDILLLKLNHPAKLNKYVQVIPLPRSTSDLSDGTLCTTSGWGMIDRLVRSYKLYETNITIYNRRKCMKFYPELDNAMICAGSFNQLRDTSQGDSGGPMVCNGIVHGIVSFGNRFPPGVYSRIADFLPWIRHVMGSEA</sequence>
<dbReference type="GO" id="GO:0005576">
    <property type="term" value="C:extracellular region"/>
    <property type="evidence" value="ECO:0007669"/>
    <property type="project" value="UniProtKB-ARBA"/>
</dbReference>
<dbReference type="RefSeq" id="XP_015746407.1">
    <property type="nucleotide sequence ID" value="XM_015890921.2"/>
</dbReference>
<dbReference type="FunFam" id="2.40.10.10:FF:000005">
    <property type="entry name" value="Serine protease 37"/>
    <property type="match status" value="1"/>
</dbReference>
<dbReference type="Gene3D" id="2.40.10.10">
    <property type="entry name" value="Trypsin-like serine proteases"/>
    <property type="match status" value="2"/>
</dbReference>
<dbReference type="PROSITE" id="PS50240">
    <property type="entry name" value="TRYPSIN_DOM"/>
    <property type="match status" value="1"/>
</dbReference>
<keyword evidence="4 6" id="KW-0720">Serine protease</keyword>
<dbReference type="CDD" id="cd00190">
    <property type="entry name" value="Tryp_SPc"/>
    <property type="match status" value="1"/>
</dbReference>
<dbReference type="Proteomes" id="UP000695026">
    <property type="component" value="Unplaced"/>
</dbReference>
<dbReference type="PANTHER" id="PTHR24271:SF90">
    <property type="entry name" value="PEPTIDASE S1 DOMAIN-CONTAINING PROTEIN"/>
    <property type="match status" value="1"/>
</dbReference>
<dbReference type="InterPro" id="IPR018114">
    <property type="entry name" value="TRYPSIN_HIS"/>
</dbReference>
<dbReference type="SMART" id="SM00020">
    <property type="entry name" value="Tryp_SPc"/>
    <property type="match status" value="1"/>
</dbReference>
<dbReference type="GO" id="GO:0004252">
    <property type="term" value="F:serine-type endopeptidase activity"/>
    <property type="evidence" value="ECO:0007669"/>
    <property type="project" value="InterPro"/>
</dbReference>
<dbReference type="InterPro" id="IPR043504">
    <property type="entry name" value="Peptidase_S1_PA_chymotrypsin"/>
</dbReference>
<proteinExistence type="inferred from homology"/>
<dbReference type="Pfam" id="PF00089">
    <property type="entry name" value="Trypsin"/>
    <property type="match status" value="1"/>
</dbReference>
<dbReference type="PROSITE" id="PS00134">
    <property type="entry name" value="TRYPSIN_HIS"/>
    <property type="match status" value="1"/>
</dbReference>
<name>A0A9F3QVG8_PYTBI</name>
<evidence type="ECO:0000256" key="6">
    <source>
        <dbReference type="RuleBase" id="RU363034"/>
    </source>
</evidence>
<dbReference type="PANTHER" id="PTHR24271">
    <property type="entry name" value="KALLIKREIN-RELATED"/>
    <property type="match status" value="1"/>
</dbReference>
<dbReference type="SUPFAM" id="SSF50494">
    <property type="entry name" value="Trypsin-like serine proteases"/>
    <property type="match status" value="1"/>
</dbReference>
<keyword evidence="2 6" id="KW-0645">Protease</keyword>
<evidence type="ECO:0000313" key="8">
    <source>
        <dbReference type="Proteomes" id="UP000695026"/>
    </source>
</evidence>
<accession>A0A9F3QVG8</accession>
<comment type="similarity">
    <text evidence="1">Belongs to the peptidase S1 family. Snake venom subfamily.</text>
</comment>
<dbReference type="GO" id="GO:0006508">
    <property type="term" value="P:proteolysis"/>
    <property type="evidence" value="ECO:0007669"/>
    <property type="project" value="UniProtKB-KW"/>
</dbReference>
<keyword evidence="8" id="KW-1185">Reference proteome</keyword>
<dbReference type="OMA" id="YHKHPEY"/>
<dbReference type="PROSITE" id="PS00135">
    <property type="entry name" value="TRYPSIN_SER"/>
    <property type="match status" value="1"/>
</dbReference>
<evidence type="ECO:0000256" key="4">
    <source>
        <dbReference type="ARBA" id="ARBA00022825"/>
    </source>
</evidence>
<dbReference type="InterPro" id="IPR033116">
    <property type="entry name" value="TRYPSIN_SER"/>
</dbReference>
<organism evidence="8 9">
    <name type="scientific">Python bivittatus</name>
    <name type="common">Burmese python</name>
    <name type="synonym">Python molurus bivittatus</name>
    <dbReference type="NCBI Taxonomy" id="176946"/>
    <lineage>
        <taxon>Eukaryota</taxon>
        <taxon>Metazoa</taxon>
        <taxon>Chordata</taxon>
        <taxon>Craniata</taxon>
        <taxon>Vertebrata</taxon>
        <taxon>Euteleostomi</taxon>
        <taxon>Lepidosauria</taxon>
        <taxon>Squamata</taxon>
        <taxon>Bifurcata</taxon>
        <taxon>Unidentata</taxon>
        <taxon>Episquamata</taxon>
        <taxon>Toxicofera</taxon>
        <taxon>Serpentes</taxon>
        <taxon>Henophidia</taxon>
        <taxon>Pythonidae</taxon>
        <taxon>Python</taxon>
    </lineage>
</organism>
<dbReference type="KEGG" id="pbi:103062353"/>
<dbReference type="GO" id="GO:0035821">
    <property type="term" value="P:modulation of process of another organism"/>
    <property type="evidence" value="ECO:0007669"/>
    <property type="project" value="UniProtKB-ARBA"/>
</dbReference>
<evidence type="ECO:0000313" key="9">
    <source>
        <dbReference type="RefSeq" id="XP_015746407.1"/>
    </source>
</evidence>
<evidence type="ECO:0000256" key="5">
    <source>
        <dbReference type="ARBA" id="ARBA00023157"/>
    </source>
</evidence>
<evidence type="ECO:0000259" key="7">
    <source>
        <dbReference type="PROSITE" id="PS50240"/>
    </source>
</evidence>
<reference evidence="9" key="1">
    <citation type="submission" date="2025-08" db="UniProtKB">
        <authorList>
            <consortium name="RefSeq"/>
        </authorList>
    </citation>
    <scope>IDENTIFICATION</scope>
    <source>
        <tissue evidence="9">Liver</tissue>
    </source>
</reference>
<dbReference type="InterPro" id="IPR001314">
    <property type="entry name" value="Peptidase_S1A"/>
</dbReference>
<keyword evidence="3 6" id="KW-0378">Hydrolase</keyword>
<dbReference type="OrthoDB" id="5565075at2759"/>